<feature type="binding site" evidence="2">
    <location>
        <position position="31"/>
    </location>
    <ligand>
        <name>Mg(2+)</name>
        <dbReference type="ChEBI" id="CHEBI:18420"/>
        <label>4</label>
    </ligand>
</feature>
<dbReference type="Gene3D" id="3.30.1330.10">
    <property type="entry name" value="PurM-like, N-terminal domain"/>
    <property type="match status" value="1"/>
</dbReference>
<keyword evidence="2" id="KW-0460">Magnesium</keyword>
<keyword evidence="2" id="KW-0547">Nucleotide-binding</keyword>
<dbReference type="Pfam" id="PF00586">
    <property type="entry name" value="AIRS"/>
    <property type="match status" value="1"/>
</dbReference>
<dbReference type="InterPro" id="IPR036676">
    <property type="entry name" value="PurM-like_C_sf"/>
</dbReference>
<protein>
    <recommendedName>
        <fullName evidence="2">Thiamine-monophosphate kinase</fullName>
        <shortName evidence="2">TMP kinase</shortName>
        <shortName evidence="2">Thiamine-phosphate kinase</shortName>
        <ecNumber evidence="2">2.7.4.16</ecNumber>
    </recommendedName>
</protein>
<comment type="pathway">
    <text evidence="2">Cofactor biosynthesis; thiamine diphosphate biosynthesis; thiamine diphosphate from thiamine phosphate: step 1/1.</text>
</comment>
<dbReference type="PANTHER" id="PTHR30270:SF0">
    <property type="entry name" value="THIAMINE-MONOPHOSPHATE KINASE"/>
    <property type="match status" value="1"/>
</dbReference>
<dbReference type="EC" id="2.7.4.16" evidence="2"/>
<comment type="miscellaneous">
    <text evidence="2">Reaction mechanism of ThiL seems to utilize a direct, inline transfer of the gamma-phosphate of ATP to TMP rather than a phosphorylated enzyme intermediate.</text>
</comment>
<keyword evidence="2 5" id="KW-0808">Transferase</keyword>
<dbReference type="InterPro" id="IPR036921">
    <property type="entry name" value="PurM-like_N_sf"/>
</dbReference>
<feature type="binding site" evidence="2">
    <location>
        <position position="323"/>
    </location>
    <ligand>
        <name>substrate</name>
    </ligand>
</feature>
<dbReference type="Proteomes" id="UP001595555">
    <property type="component" value="Unassembled WGS sequence"/>
</dbReference>
<dbReference type="SUPFAM" id="SSF56042">
    <property type="entry name" value="PurM C-terminal domain-like"/>
    <property type="match status" value="1"/>
</dbReference>
<organism evidence="5 6">
    <name type="scientific">Cellvibrio fontiphilus</name>
    <dbReference type="NCBI Taxonomy" id="1815559"/>
    <lineage>
        <taxon>Bacteria</taxon>
        <taxon>Pseudomonadati</taxon>
        <taxon>Pseudomonadota</taxon>
        <taxon>Gammaproteobacteria</taxon>
        <taxon>Cellvibrionales</taxon>
        <taxon>Cellvibrionaceae</taxon>
        <taxon>Cellvibrio</taxon>
    </lineage>
</organism>
<dbReference type="Pfam" id="PF02769">
    <property type="entry name" value="AIRS_C"/>
    <property type="match status" value="1"/>
</dbReference>
<keyword evidence="1 2" id="KW-0784">Thiamine biosynthesis</keyword>
<dbReference type="PIRSF" id="PIRSF005303">
    <property type="entry name" value="Thiam_monoph_kin"/>
    <property type="match status" value="1"/>
</dbReference>
<dbReference type="RefSeq" id="WP_378119615.1">
    <property type="nucleotide sequence ID" value="NZ_JBHRTF010000004.1"/>
</dbReference>
<evidence type="ECO:0000313" key="5">
    <source>
        <dbReference type="EMBL" id="MFC3116406.1"/>
    </source>
</evidence>
<evidence type="ECO:0000256" key="2">
    <source>
        <dbReference type="HAMAP-Rule" id="MF_02128"/>
    </source>
</evidence>
<comment type="caution">
    <text evidence="2">Lacks conserved residue(s) required for the propagation of feature annotation.</text>
</comment>
<keyword evidence="2" id="KW-0067">ATP-binding</keyword>
<dbReference type="PANTHER" id="PTHR30270">
    <property type="entry name" value="THIAMINE-MONOPHOSPHATE KINASE"/>
    <property type="match status" value="1"/>
</dbReference>
<feature type="binding site" evidence="2">
    <location>
        <position position="55"/>
    </location>
    <ligand>
        <name>substrate</name>
    </ligand>
</feature>
<evidence type="ECO:0000313" key="6">
    <source>
        <dbReference type="Proteomes" id="UP001595555"/>
    </source>
</evidence>
<dbReference type="InterPro" id="IPR010918">
    <property type="entry name" value="PurM-like_C_dom"/>
</dbReference>
<comment type="similarity">
    <text evidence="2">Belongs to the thiamine-monophosphate kinase family.</text>
</comment>
<feature type="binding site" evidence="2">
    <location>
        <position position="76"/>
    </location>
    <ligand>
        <name>Mg(2+)</name>
        <dbReference type="ChEBI" id="CHEBI:18420"/>
        <label>3</label>
    </ligand>
</feature>
<evidence type="ECO:0000259" key="3">
    <source>
        <dbReference type="Pfam" id="PF00586"/>
    </source>
</evidence>
<comment type="function">
    <text evidence="2">Catalyzes the ATP-dependent phosphorylation of thiamine-monophosphate (TMP) to form thiamine-pyrophosphate (TPP), the active form of vitamin B1.</text>
</comment>
<dbReference type="InterPro" id="IPR006283">
    <property type="entry name" value="ThiL-like"/>
</dbReference>
<dbReference type="SUPFAM" id="SSF55326">
    <property type="entry name" value="PurM N-terminal domain-like"/>
    <property type="match status" value="1"/>
</dbReference>
<feature type="binding site" evidence="2">
    <location>
        <position position="48"/>
    </location>
    <ligand>
        <name>Mg(2+)</name>
        <dbReference type="ChEBI" id="CHEBI:18420"/>
        <label>1</label>
    </ligand>
</feature>
<feature type="binding site" evidence="2">
    <location>
        <position position="147"/>
    </location>
    <ligand>
        <name>ATP</name>
        <dbReference type="ChEBI" id="CHEBI:30616"/>
    </ligand>
</feature>
<feature type="binding site" evidence="2">
    <location>
        <position position="48"/>
    </location>
    <ligand>
        <name>Mg(2+)</name>
        <dbReference type="ChEBI" id="CHEBI:18420"/>
        <label>2</label>
    </ligand>
</feature>
<feature type="domain" description="PurM-like C-terminal" evidence="4">
    <location>
        <begin position="152"/>
        <end position="308"/>
    </location>
</feature>
<feature type="binding site" evidence="2">
    <location>
        <position position="76"/>
    </location>
    <ligand>
        <name>Mg(2+)</name>
        <dbReference type="ChEBI" id="CHEBI:18420"/>
        <label>2</label>
    </ligand>
</feature>
<feature type="binding site" evidence="2">
    <location>
        <position position="268"/>
    </location>
    <ligand>
        <name>substrate</name>
    </ligand>
</feature>
<feature type="binding site" evidence="2">
    <location>
        <position position="212"/>
    </location>
    <ligand>
        <name>Mg(2+)</name>
        <dbReference type="ChEBI" id="CHEBI:18420"/>
        <label>3</label>
    </ligand>
</feature>
<comment type="catalytic activity">
    <reaction evidence="2">
        <text>thiamine phosphate + ATP = thiamine diphosphate + ADP</text>
        <dbReference type="Rhea" id="RHEA:15913"/>
        <dbReference type="ChEBI" id="CHEBI:30616"/>
        <dbReference type="ChEBI" id="CHEBI:37575"/>
        <dbReference type="ChEBI" id="CHEBI:58937"/>
        <dbReference type="ChEBI" id="CHEBI:456216"/>
        <dbReference type="EC" id="2.7.4.16"/>
    </reaction>
</comment>
<feature type="binding site" evidence="2">
    <location>
        <position position="123"/>
    </location>
    <ligand>
        <name>Mg(2+)</name>
        <dbReference type="ChEBI" id="CHEBI:18420"/>
        <label>1</label>
    </ligand>
</feature>
<dbReference type="EMBL" id="JBHRTF010000004">
    <property type="protein sequence ID" value="MFC3116406.1"/>
    <property type="molecule type" value="Genomic_DNA"/>
</dbReference>
<dbReference type="NCBIfam" id="TIGR01379">
    <property type="entry name" value="thiL"/>
    <property type="match status" value="1"/>
</dbReference>
<dbReference type="Gene3D" id="3.90.650.10">
    <property type="entry name" value="PurM-like C-terminal domain"/>
    <property type="match status" value="1"/>
</dbReference>
<sequence>MPSEFQLIQQFFQREQAENPAAGVVLGIGDDCALLQIPAGQQLAVSVDTLVAGVHFPKDADPELIAERALRTNLSDLAAMGADPLWFTLALTMPQADEDWLRGFSRGLFRCAREYGIALVGGDTTSGPLAITIQVMGACQPQHSLRRDGANVGDFVLVTHFVGDGAAALAAIQQEYSFADEHRAYLHDRFYRPVPRLQESQFIRELASSALDISDGLAADLQHICTASDVGAVIYVEDLPLSPAVQSLLEQSSANQQQIYQWALSGGDDYELCFTLAPEKMPELAMLIAQGKLSATVVGEITAGNAVSCELNGELFALPKRGYQHF</sequence>
<gene>
    <name evidence="2 5" type="primary">thiL</name>
    <name evidence="5" type="ORF">ACFODX_12610</name>
</gene>
<feature type="binding site" evidence="2">
    <location>
        <begin position="122"/>
        <end position="123"/>
    </location>
    <ligand>
        <name>ATP</name>
        <dbReference type="ChEBI" id="CHEBI:30616"/>
    </ligand>
</feature>
<feature type="domain" description="PurM-like N-terminal" evidence="3">
    <location>
        <begin position="29"/>
        <end position="137"/>
    </location>
</feature>
<name>A0ABV7FI08_9GAMM</name>
<dbReference type="HAMAP" id="MF_02128">
    <property type="entry name" value="TMP_kinase"/>
    <property type="match status" value="1"/>
</dbReference>
<evidence type="ECO:0000259" key="4">
    <source>
        <dbReference type="Pfam" id="PF02769"/>
    </source>
</evidence>
<keyword evidence="2 5" id="KW-0418">Kinase</keyword>
<reference evidence="6" key="1">
    <citation type="journal article" date="2019" name="Int. J. Syst. Evol. Microbiol.">
        <title>The Global Catalogue of Microorganisms (GCM) 10K type strain sequencing project: providing services to taxonomists for standard genome sequencing and annotation.</title>
        <authorList>
            <consortium name="The Broad Institute Genomics Platform"/>
            <consortium name="The Broad Institute Genome Sequencing Center for Infectious Disease"/>
            <person name="Wu L."/>
            <person name="Ma J."/>
        </authorList>
    </citation>
    <scope>NUCLEOTIDE SEQUENCE [LARGE SCALE GENOMIC DNA]</scope>
    <source>
        <strain evidence="6">KCTC 52237</strain>
    </source>
</reference>
<feature type="binding site" evidence="2">
    <location>
        <position position="215"/>
    </location>
    <ligand>
        <name>Mg(2+)</name>
        <dbReference type="ChEBI" id="CHEBI:18420"/>
        <label>5</label>
    </ligand>
</feature>
<feature type="binding site" evidence="2">
    <location>
        <position position="76"/>
    </location>
    <ligand>
        <name>Mg(2+)</name>
        <dbReference type="ChEBI" id="CHEBI:18420"/>
        <label>4</label>
    </ligand>
</feature>
<feature type="binding site" evidence="2">
    <location>
        <position position="31"/>
    </location>
    <ligand>
        <name>Mg(2+)</name>
        <dbReference type="ChEBI" id="CHEBI:18420"/>
        <label>3</label>
    </ligand>
</feature>
<evidence type="ECO:0000256" key="1">
    <source>
        <dbReference type="ARBA" id="ARBA00022977"/>
    </source>
</evidence>
<accession>A0ABV7FI08</accession>
<keyword evidence="2" id="KW-0479">Metal-binding</keyword>
<dbReference type="CDD" id="cd02194">
    <property type="entry name" value="ThiL"/>
    <property type="match status" value="1"/>
</dbReference>
<dbReference type="InterPro" id="IPR016188">
    <property type="entry name" value="PurM-like_N"/>
</dbReference>
<feature type="binding site" evidence="2">
    <location>
        <position position="46"/>
    </location>
    <ligand>
        <name>Mg(2+)</name>
        <dbReference type="ChEBI" id="CHEBI:18420"/>
        <label>4</label>
    </ligand>
</feature>
<proteinExistence type="inferred from homology"/>
<comment type="caution">
    <text evidence="5">The sequence shown here is derived from an EMBL/GenBank/DDBJ whole genome shotgun (WGS) entry which is preliminary data.</text>
</comment>
<keyword evidence="6" id="KW-1185">Reference proteome</keyword>
<feature type="binding site" evidence="2">
    <location>
        <position position="214"/>
    </location>
    <ligand>
        <name>ATP</name>
        <dbReference type="ChEBI" id="CHEBI:30616"/>
    </ligand>
</feature>
<dbReference type="GO" id="GO:0009030">
    <property type="term" value="F:thiamine-phosphate kinase activity"/>
    <property type="evidence" value="ECO:0007669"/>
    <property type="project" value="UniProtKB-EC"/>
</dbReference>